<evidence type="ECO:0000256" key="3">
    <source>
        <dbReference type="ARBA" id="ARBA00022989"/>
    </source>
</evidence>
<evidence type="ECO:0000256" key="4">
    <source>
        <dbReference type="ARBA" id="ARBA00023136"/>
    </source>
</evidence>
<organism evidence="7 8">
    <name type="scientific">Symbiodinium microadriaticum</name>
    <name type="common">Dinoflagellate</name>
    <name type="synonym">Zooxanthella microadriatica</name>
    <dbReference type="NCBI Taxonomy" id="2951"/>
    <lineage>
        <taxon>Eukaryota</taxon>
        <taxon>Sar</taxon>
        <taxon>Alveolata</taxon>
        <taxon>Dinophyceae</taxon>
        <taxon>Suessiales</taxon>
        <taxon>Symbiodiniaceae</taxon>
        <taxon>Symbiodinium</taxon>
    </lineage>
</organism>
<accession>A0A1Q9F044</accession>
<keyword evidence="2 5" id="KW-0812">Transmembrane</keyword>
<evidence type="ECO:0000256" key="1">
    <source>
        <dbReference type="ARBA" id="ARBA00004141"/>
    </source>
</evidence>
<feature type="transmembrane region" description="Helical" evidence="5">
    <location>
        <begin position="530"/>
        <end position="547"/>
    </location>
</feature>
<comment type="subcellular location">
    <subcellularLocation>
        <location evidence="1">Membrane</location>
        <topology evidence="1">Multi-pass membrane protein</topology>
    </subcellularLocation>
</comment>
<feature type="domain" description="Polycystin cation channel PKD1/PKD2" evidence="6">
    <location>
        <begin position="514"/>
        <end position="655"/>
    </location>
</feature>
<dbReference type="OrthoDB" id="444119at2759"/>
<feature type="transmembrane region" description="Helical" evidence="5">
    <location>
        <begin position="413"/>
        <end position="436"/>
    </location>
</feature>
<dbReference type="GO" id="GO:0016020">
    <property type="term" value="C:membrane"/>
    <property type="evidence" value="ECO:0007669"/>
    <property type="project" value="UniProtKB-SubCell"/>
</dbReference>
<dbReference type="InterPro" id="IPR051223">
    <property type="entry name" value="Polycystin"/>
</dbReference>
<dbReference type="PANTHER" id="PTHR10877">
    <property type="entry name" value="POLYCYSTIN FAMILY MEMBER"/>
    <property type="match status" value="1"/>
</dbReference>
<keyword evidence="4 5" id="KW-0472">Membrane</keyword>
<evidence type="ECO:0000313" key="8">
    <source>
        <dbReference type="Proteomes" id="UP000186817"/>
    </source>
</evidence>
<gene>
    <name evidence="7" type="primary">PKD2L1</name>
    <name evidence="7" type="ORF">AK812_SmicGene2929</name>
</gene>
<feature type="transmembrane region" description="Helical" evidence="5">
    <location>
        <begin position="567"/>
        <end position="589"/>
    </location>
</feature>
<name>A0A1Q9F044_SYMMI</name>
<feature type="transmembrane region" description="Helical" evidence="5">
    <location>
        <begin position="114"/>
        <end position="135"/>
    </location>
</feature>
<evidence type="ECO:0000256" key="2">
    <source>
        <dbReference type="ARBA" id="ARBA00022692"/>
    </source>
</evidence>
<dbReference type="InterPro" id="IPR013122">
    <property type="entry name" value="PKD1_2_channel"/>
</dbReference>
<reference evidence="7 8" key="1">
    <citation type="submission" date="2016-02" db="EMBL/GenBank/DDBJ databases">
        <title>Genome analysis of coral dinoflagellate symbionts highlights evolutionary adaptations to a symbiotic lifestyle.</title>
        <authorList>
            <person name="Aranda M."/>
            <person name="Li Y."/>
            <person name="Liew Y.J."/>
            <person name="Baumgarten S."/>
            <person name="Simakov O."/>
            <person name="Wilson M."/>
            <person name="Piel J."/>
            <person name="Ashoor H."/>
            <person name="Bougouffa S."/>
            <person name="Bajic V.B."/>
            <person name="Ryu T."/>
            <person name="Ravasi T."/>
            <person name="Bayer T."/>
            <person name="Micklem G."/>
            <person name="Kim H."/>
            <person name="Bhak J."/>
            <person name="Lajeunesse T.C."/>
            <person name="Voolstra C.R."/>
        </authorList>
    </citation>
    <scope>NUCLEOTIDE SEQUENCE [LARGE SCALE GENOMIC DNA]</scope>
    <source>
        <strain evidence="7 8">CCMP2467</strain>
    </source>
</reference>
<dbReference type="Gene3D" id="1.10.287.70">
    <property type="match status" value="1"/>
</dbReference>
<feature type="transmembrane region" description="Helical" evidence="5">
    <location>
        <begin position="629"/>
        <end position="650"/>
    </location>
</feature>
<evidence type="ECO:0000259" key="6">
    <source>
        <dbReference type="Pfam" id="PF08016"/>
    </source>
</evidence>
<dbReference type="Proteomes" id="UP000186817">
    <property type="component" value="Unassembled WGS sequence"/>
</dbReference>
<dbReference type="Pfam" id="PF08016">
    <property type="entry name" value="PKD_channel"/>
    <property type="match status" value="1"/>
</dbReference>
<keyword evidence="3 5" id="KW-1133">Transmembrane helix</keyword>
<dbReference type="PANTHER" id="PTHR10877:SF183">
    <property type="entry name" value="AT14535P-RELATED"/>
    <property type="match status" value="1"/>
</dbReference>
<keyword evidence="8" id="KW-1185">Reference proteome</keyword>
<dbReference type="EMBL" id="LSRX01000033">
    <property type="protein sequence ID" value="OLQ13058.1"/>
    <property type="molecule type" value="Genomic_DNA"/>
</dbReference>
<proteinExistence type="predicted"/>
<sequence>MAGIPHSMQSHAAHHGHTAAHPSELFGAEHERDEEPEAGQTGLLALGTTVLASGELEFDEDLTAVKHDEALYSAVNTMKRHKTITYDDIVMSQGVRQSVYLEYIKWEIDTENTFLELPLTIVVLVSFTILALYILHQEQLYAIEEAFERDIIENANFAWSGYFGHKGIDQVMSVADFWSWMRLGFLSLLGRSQWLYSEVAPEILGGPVTAGTSYNRATLPQSWLFAGYEKPAPVANDHLQYSKLVSGVRMRQTVSAAASEHCIFPSLLDGQKQRGWLQKPCFPSELGLLSPELQEAENFQGLERQEFLFPDLSSMSEMTRKLLDMEDGCHSASLSNSLESCLCEWCKAQTPSQPWIDERTARIEISMLLFNAQYGAYTYLSVNFMMNRGGHIHAFTHCLSAFVSPFLRPFSELVLTIIAGILWIAALLYAAVAEIWEIISTVRQSSKRFYKSLWQEYLGFWNFVDWMSVLVGTLTISFWIQGRLAVSAVNELMPAMIQASLAPDAGYEEIARNVFASAEVMSKAKKDMELTMMIYPLIIMLRIFRSFEAQPRLAIVAATLKTAAPDLAHFFMIFWCVYFCFVVSSLLFFGQDLESFSTLDRALHTSFLAMFGDWDWIGMRDVGMMRSAAWFWLFMIVMVLFLLNMLLAIIMDAYQVEKFKASDTTTLWQQVLDMIQRRRQYQRGERVRLADIFEVFRKQYKGKEKEMMSSDRMISVEYLVTHVTRMPYKQAYKTLVNALKRDEELSNGFMSEEQVNKQVESTLDAFAAKIQAVKDDVEFVSDQLDFWDRLQAPGDSEYDFYFGAEGHTPDEASKLWIHNSISSISVELQHLFARGLQRIGAWQDEFECEQSELNENLLEVHQVLAQLQDAVQNLQAIVDSMDGNKEENPNPG</sequence>
<evidence type="ECO:0000313" key="7">
    <source>
        <dbReference type="EMBL" id="OLQ13058.1"/>
    </source>
</evidence>
<feature type="transmembrane region" description="Helical" evidence="5">
    <location>
        <begin position="457"/>
        <end position="480"/>
    </location>
</feature>
<protein>
    <submittedName>
        <fullName evidence="7">Polycystic kidney disease 2-like 1 protein</fullName>
    </submittedName>
</protein>
<comment type="caution">
    <text evidence="7">The sequence shown here is derived from an EMBL/GenBank/DDBJ whole genome shotgun (WGS) entry which is preliminary data.</text>
</comment>
<evidence type="ECO:0000256" key="5">
    <source>
        <dbReference type="SAM" id="Phobius"/>
    </source>
</evidence>
<dbReference type="AlphaFoldDB" id="A0A1Q9F044"/>